<reference evidence="1" key="2">
    <citation type="journal article" date="2015" name="Fish Shellfish Immunol.">
        <title>Early steps in the European eel (Anguilla anguilla)-Vibrio vulnificus interaction in the gills: Role of the RtxA13 toxin.</title>
        <authorList>
            <person name="Callol A."/>
            <person name="Pajuelo D."/>
            <person name="Ebbesson L."/>
            <person name="Teles M."/>
            <person name="MacKenzie S."/>
            <person name="Amaro C."/>
        </authorList>
    </citation>
    <scope>NUCLEOTIDE SEQUENCE</scope>
</reference>
<dbReference type="AlphaFoldDB" id="A0A0E9XAY1"/>
<sequence length="36" mass="4146">MLNWSFPHCGWGHLDFHLSARNMNCLILPNSIASFD</sequence>
<name>A0A0E9XAY1_ANGAN</name>
<accession>A0A0E9XAY1</accession>
<dbReference type="EMBL" id="GBXM01008803">
    <property type="protein sequence ID" value="JAH99774.1"/>
    <property type="molecule type" value="Transcribed_RNA"/>
</dbReference>
<proteinExistence type="predicted"/>
<reference evidence="1" key="1">
    <citation type="submission" date="2014-11" db="EMBL/GenBank/DDBJ databases">
        <authorList>
            <person name="Amaro Gonzalez C."/>
        </authorList>
    </citation>
    <scope>NUCLEOTIDE SEQUENCE</scope>
</reference>
<organism evidence="1">
    <name type="scientific">Anguilla anguilla</name>
    <name type="common">European freshwater eel</name>
    <name type="synonym">Muraena anguilla</name>
    <dbReference type="NCBI Taxonomy" id="7936"/>
    <lineage>
        <taxon>Eukaryota</taxon>
        <taxon>Metazoa</taxon>
        <taxon>Chordata</taxon>
        <taxon>Craniata</taxon>
        <taxon>Vertebrata</taxon>
        <taxon>Euteleostomi</taxon>
        <taxon>Actinopterygii</taxon>
        <taxon>Neopterygii</taxon>
        <taxon>Teleostei</taxon>
        <taxon>Anguilliformes</taxon>
        <taxon>Anguillidae</taxon>
        <taxon>Anguilla</taxon>
    </lineage>
</organism>
<evidence type="ECO:0000313" key="1">
    <source>
        <dbReference type="EMBL" id="JAH99774.1"/>
    </source>
</evidence>
<protein>
    <submittedName>
        <fullName evidence="1">Uncharacterized protein</fullName>
    </submittedName>
</protein>